<dbReference type="Gene3D" id="3.20.20.140">
    <property type="entry name" value="Metal-dependent hydrolases"/>
    <property type="match status" value="1"/>
</dbReference>
<protein>
    <submittedName>
        <fullName evidence="3">Amidohydrolase family protein</fullName>
    </submittedName>
</protein>
<dbReference type="GO" id="GO:0016810">
    <property type="term" value="F:hydrolase activity, acting on carbon-nitrogen (but not peptide) bonds"/>
    <property type="evidence" value="ECO:0007669"/>
    <property type="project" value="InterPro"/>
</dbReference>
<evidence type="ECO:0000313" key="3">
    <source>
        <dbReference type="EMBL" id="AGF93508.1"/>
    </source>
</evidence>
<dbReference type="PANTHER" id="PTHR43794">
    <property type="entry name" value="AMINOHYDROLASE SSNA-RELATED"/>
    <property type="match status" value="1"/>
</dbReference>
<dbReference type="SUPFAM" id="SSF51338">
    <property type="entry name" value="Composite domain of metallo-dependent hydrolases"/>
    <property type="match status" value="1"/>
</dbReference>
<reference evidence="3" key="1">
    <citation type="journal article" date="2013" name="Syst. Appl. Microbiol.">
        <title>New insights into the archaeal diversity of a hypersaline microbial mat obtained by a metagenomic approach.</title>
        <authorList>
            <person name="Lopez-Lopez A."/>
            <person name="Richter M."/>
            <person name="Pena A."/>
            <person name="Tamames J."/>
            <person name="Rossello-Mora R."/>
        </authorList>
    </citation>
    <scope>NUCLEOTIDE SEQUENCE</scope>
</reference>
<evidence type="ECO:0000259" key="2">
    <source>
        <dbReference type="Pfam" id="PF01979"/>
    </source>
</evidence>
<dbReference type="EMBL" id="JX684094">
    <property type="protein sequence ID" value="AGF93508.1"/>
    <property type="molecule type" value="Genomic_DNA"/>
</dbReference>
<name>M1QC01_9ZZZZ</name>
<accession>M1QC01</accession>
<dbReference type="InterPro" id="IPR006680">
    <property type="entry name" value="Amidohydro-rel"/>
</dbReference>
<dbReference type="InterPro" id="IPR032466">
    <property type="entry name" value="Metal_Hydrolase"/>
</dbReference>
<dbReference type="Pfam" id="PF01979">
    <property type="entry name" value="Amidohydro_1"/>
    <property type="match status" value="1"/>
</dbReference>
<gene>
    <name evidence="3" type="ORF">FLSS-28_0026</name>
</gene>
<dbReference type="Gene3D" id="2.30.40.10">
    <property type="entry name" value="Urease, subunit C, domain 1"/>
    <property type="match status" value="1"/>
</dbReference>
<dbReference type="PANTHER" id="PTHR43794:SF11">
    <property type="entry name" value="AMIDOHYDROLASE-RELATED DOMAIN-CONTAINING PROTEIN"/>
    <property type="match status" value="1"/>
</dbReference>
<evidence type="ECO:0000256" key="1">
    <source>
        <dbReference type="ARBA" id="ARBA00022801"/>
    </source>
</evidence>
<dbReference type="InterPro" id="IPR011059">
    <property type="entry name" value="Metal-dep_hydrolase_composite"/>
</dbReference>
<feature type="domain" description="Amidohydrolase-related" evidence="2">
    <location>
        <begin position="56"/>
        <end position="299"/>
    </location>
</feature>
<organism evidence="3">
    <name type="scientific">uncultured organism</name>
    <dbReference type="NCBI Taxonomy" id="155900"/>
    <lineage>
        <taxon>unclassified sequences</taxon>
        <taxon>environmental samples</taxon>
    </lineage>
</organism>
<sequence>MKAYQEAGLRVYLALDIRDQSQLIFGNDDQFLGRLPGKLRNQVIENIMAETLSLEDFKNVFRELIEDEPAGVNLCFGPPGPHWCSDQILKTLVRMAREYNRPIFTHLAETESEYSYGPRYYGESLITHLQRLGFLDIDLTAAHGVHLKEVDLDQLGAHGVNLVHNPSSNLRLQSGIAPVSKMRERGINIALGTDNLSLDDRDDIWQEMRLASVLAGLKNERLDPYYSLQMVTSNGAGLLGRSGELGSIERGKKADLTLINLTDNILSSYMRDDVDPVEVLTARCRPRDVESVVIDGKIVYNNYEHVSKNREEIVRKQKENLEKEYNKSNYHEKKEIIEHLIPYVEEYYSNPEK</sequence>
<keyword evidence="1 3" id="KW-0378">Hydrolase</keyword>
<dbReference type="InterPro" id="IPR050287">
    <property type="entry name" value="MTA/SAH_deaminase"/>
</dbReference>
<proteinExistence type="predicted"/>
<dbReference type="AlphaFoldDB" id="M1QC01"/>
<dbReference type="SUPFAM" id="SSF51556">
    <property type="entry name" value="Metallo-dependent hydrolases"/>
    <property type="match status" value="1"/>
</dbReference>